<dbReference type="GO" id="GO:0016020">
    <property type="term" value="C:membrane"/>
    <property type="evidence" value="ECO:0007669"/>
    <property type="project" value="InterPro"/>
</dbReference>
<evidence type="ECO:0000256" key="3">
    <source>
        <dbReference type="SAM" id="Phobius"/>
    </source>
</evidence>
<evidence type="ECO:0000259" key="4">
    <source>
        <dbReference type="PROSITE" id="PS50111"/>
    </source>
</evidence>
<proteinExistence type="predicted"/>
<keyword evidence="6" id="KW-1185">Reference proteome</keyword>
<evidence type="ECO:0000256" key="1">
    <source>
        <dbReference type="ARBA" id="ARBA00023224"/>
    </source>
</evidence>
<reference evidence="5 6" key="1">
    <citation type="submission" date="2019-10" db="EMBL/GenBank/DDBJ databases">
        <title>Alkaliphilus serpentinus sp. nov. and Alkaliphilus pronyensis sp. nov., two novel anaerobic alkaliphilic species isolated from the serpentinized-hosted hydrothermal field of the Prony Bay (New Caledonia).</title>
        <authorList>
            <person name="Postec A."/>
        </authorList>
    </citation>
    <scope>NUCLEOTIDE SEQUENCE [LARGE SCALE GENOMIC DNA]</scope>
    <source>
        <strain evidence="5 6">LacT</strain>
    </source>
</reference>
<dbReference type="PANTHER" id="PTHR32089">
    <property type="entry name" value="METHYL-ACCEPTING CHEMOTAXIS PROTEIN MCPB"/>
    <property type="match status" value="1"/>
</dbReference>
<dbReference type="AlphaFoldDB" id="A0A833HPS3"/>
<dbReference type="InterPro" id="IPR004089">
    <property type="entry name" value="MCPsignal_dom"/>
</dbReference>
<organism evidence="5 6">
    <name type="scientific">Alkaliphilus serpentinus</name>
    <dbReference type="NCBI Taxonomy" id="1482731"/>
    <lineage>
        <taxon>Bacteria</taxon>
        <taxon>Bacillati</taxon>
        <taxon>Bacillota</taxon>
        <taxon>Clostridia</taxon>
        <taxon>Peptostreptococcales</taxon>
        <taxon>Natronincolaceae</taxon>
        <taxon>Alkaliphilus</taxon>
    </lineage>
</organism>
<dbReference type="CDD" id="cd11386">
    <property type="entry name" value="MCP_signal"/>
    <property type="match status" value="1"/>
</dbReference>
<feature type="transmembrane region" description="Helical" evidence="3">
    <location>
        <begin position="155"/>
        <end position="172"/>
    </location>
</feature>
<feature type="transmembrane region" description="Helical" evidence="3">
    <location>
        <begin position="17"/>
        <end position="35"/>
    </location>
</feature>
<accession>A0A833HPS3</accession>
<dbReference type="GO" id="GO:0007165">
    <property type="term" value="P:signal transduction"/>
    <property type="evidence" value="ECO:0007669"/>
    <property type="project" value="UniProtKB-KW"/>
</dbReference>
<keyword evidence="3" id="KW-0472">Membrane</keyword>
<protein>
    <submittedName>
        <fullName evidence="5">Methyl-accepting chemotaxis protein</fullName>
    </submittedName>
</protein>
<dbReference type="SMART" id="SM00283">
    <property type="entry name" value="MA"/>
    <property type="match status" value="1"/>
</dbReference>
<dbReference type="SUPFAM" id="SSF58104">
    <property type="entry name" value="Methyl-accepting chemotaxis protein (MCP) signaling domain"/>
    <property type="match status" value="1"/>
</dbReference>
<gene>
    <name evidence="5" type="ORF">F8153_08200</name>
</gene>
<dbReference type="PROSITE" id="PS50111">
    <property type="entry name" value="CHEMOTAXIS_TRANSDUC_2"/>
    <property type="match status" value="1"/>
</dbReference>
<dbReference type="OrthoDB" id="2542987at2"/>
<dbReference type="Pfam" id="PF00015">
    <property type="entry name" value="MCPsignal"/>
    <property type="match status" value="1"/>
</dbReference>
<comment type="caution">
    <text evidence="5">The sequence shown here is derived from an EMBL/GenBank/DDBJ whole genome shotgun (WGS) entry which is preliminary data.</text>
</comment>
<evidence type="ECO:0000313" key="5">
    <source>
        <dbReference type="EMBL" id="KAB3530061.1"/>
    </source>
</evidence>
<dbReference type="EMBL" id="WBZB01000024">
    <property type="protein sequence ID" value="KAB3530061.1"/>
    <property type="molecule type" value="Genomic_DNA"/>
</dbReference>
<feature type="transmembrane region" description="Helical" evidence="3">
    <location>
        <begin position="47"/>
        <end position="65"/>
    </location>
</feature>
<feature type="transmembrane region" description="Helical" evidence="3">
    <location>
        <begin position="98"/>
        <end position="117"/>
    </location>
</feature>
<keyword evidence="3" id="KW-0812">Transmembrane</keyword>
<evidence type="ECO:0000313" key="6">
    <source>
        <dbReference type="Proteomes" id="UP000465601"/>
    </source>
</evidence>
<dbReference type="Proteomes" id="UP000465601">
    <property type="component" value="Unassembled WGS sequence"/>
</dbReference>
<dbReference type="RefSeq" id="WP_151865869.1">
    <property type="nucleotide sequence ID" value="NZ_WBZB01000024.1"/>
</dbReference>
<feature type="domain" description="Methyl-accepting transducer" evidence="4">
    <location>
        <begin position="221"/>
        <end position="478"/>
    </location>
</feature>
<name>A0A833HPS3_9FIRM</name>
<feature type="transmembrane region" description="Helical" evidence="3">
    <location>
        <begin position="122"/>
        <end position="140"/>
    </location>
</feature>
<dbReference type="Gene3D" id="1.10.287.950">
    <property type="entry name" value="Methyl-accepting chemotaxis protein"/>
    <property type="match status" value="1"/>
</dbReference>
<keyword evidence="1 2" id="KW-0807">Transducer</keyword>
<dbReference type="PANTHER" id="PTHR32089:SF112">
    <property type="entry name" value="LYSOZYME-LIKE PROTEIN-RELATED"/>
    <property type="match status" value="1"/>
</dbReference>
<sequence length="503" mass="55413">MSKVSLANYDVLKVSRFNTILIAIFSLLLTAQAYFNGDGSYTHTLKVGSATASATIVAFIVYLLMRKNFIKVSIGGTIVCLAPLGGGLSLLYLSEGTISTRVFLVFCICICQVALYFRKQMILYYAIIFNIFILAYYYKFPQYLMGNIEEISREFLSRMIILNCIFLVLYFLTKWGNEYIATAIEKEKQGRDLLDKLNSTMKKLQGGIVILNESISKSSKGIEDIKEASSSITLSINEISKGVEEEASEVYTISNSMTNASMSIAEVKQLSNEVKSISDTIIDIVSANSKEINKMNHQMNTIRTSVSSSLSTVTELQDSMSHISSFLSGITDIAEQTNLLALNAAIEAARAGESGKGFAVVADEVRKLAEESNKTAKEIHDIIIRTQEKAKIALERALEGNSAVEIGTGVVKEVHQGFETIKDSFSTMGMKIKKEDSMIEEISSTFSTVQEKLESIAAISEEHAAATQEILASIENENSRIIDLADETKIIKDLSNDLDNLCR</sequence>
<keyword evidence="3" id="KW-1133">Transmembrane helix</keyword>
<feature type="transmembrane region" description="Helical" evidence="3">
    <location>
        <begin position="72"/>
        <end position="92"/>
    </location>
</feature>
<evidence type="ECO:0000256" key="2">
    <source>
        <dbReference type="PROSITE-ProRule" id="PRU00284"/>
    </source>
</evidence>